<keyword evidence="4 11" id="KW-0028">Amino-acid biosynthesis</keyword>
<dbReference type="GO" id="GO:0005829">
    <property type="term" value="C:cytosol"/>
    <property type="evidence" value="ECO:0007669"/>
    <property type="project" value="TreeGrafter"/>
</dbReference>
<evidence type="ECO:0000256" key="10">
    <source>
        <dbReference type="ARBA" id="ARBA00048567"/>
    </source>
</evidence>
<dbReference type="Proteomes" id="UP000191133">
    <property type="component" value="Unassembled WGS sequence"/>
</dbReference>
<dbReference type="PANTHER" id="PTHR21087:SF16">
    <property type="entry name" value="SHIKIMATE KINASE 1, CHLOROPLASTIC"/>
    <property type="match status" value="1"/>
</dbReference>
<dbReference type="PANTHER" id="PTHR21087">
    <property type="entry name" value="SHIKIMATE KINASE"/>
    <property type="match status" value="1"/>
</dbReference>
<evidence type="ECO:0000256" key="3">
    <source>
        <dbReference type="ARBA" id="ARBA00012154"/>
    </source>
</evidence>
<dbReference type="GO" id="GO:0000287">
    <property type="term" value="F:magnesium ion binding"/>
    <property type="evidence" value="ECO:0007669"/>
    <property type="project" value="UniProtKB-UniRule"/>
</dbReference>
<feature type="binding site" evidence="11">
    <location>
        <position position="126"/>
    </location>
    <ligand>
        <name>ATP</name>
        <dbReference type="ChEBI" id="CHEBI:30616"/>
    </ligand>
</feature>
<proteinExistence type="inferred from homology"/>
<evidence type="ECO:0000256" key="8">
    <source>
        <dbReference type="ARBA" id="ARBA00022840"/>
    </source>
</evidence>
<comment type="caution">
    <text evidence="11">Lacks conserved residue(s) required for the propagation of feature annotation.</text>
</comment>
<evidence type="ECO:0000256" key="6">
    <source>
        <dbReference type="ARBA" id="ARBA00022741"/>
    </source>
</evidence>
<comment type="subunit">
    <text evidence="11">Monomer.</text>
</comment>
<sequence>MLASEGMNPAPNLILIGPMGAGKTCIGRRLAERFTLDFVDVDQAIVDATGASIPTIFEHSGEAGFRAHERQALAQVLAGRGQLVSTGGGAVLDPDNRALIAKRGFVVYLRVSVAAQLERLSRDKARPLLQRPDREQVLHDLAAHRDPLYRDLADVTLDTDPFTAADATAQLVVKLATHWQRQDPTA</sequence>
<evidence type="ECO:0000256" key="4">
    <source>
        <dbReference type="ARBA" id="ARBA00022605"/>
    </source>
</evidence>
<dbReference type="EMBL" id="FWEU01000001">
    <property type="protein sequence ID" value="SLM22373.1"/>
    <property type="molecule type" value="Genomic_DNA"/>
</dbReference>
<dbReference type="PRINTS" id="PR01100">
    <property type="entry name" value="SHIKIMTKNASE"/>
</dbReference>
<keyword evidence="5 11" id="KW-0808">Transferase</keyword>
<reference evidence="13" key="1">
    <citation type="submission" date="2016-10" db="EMBL/GenBank/DDBJ databases">
        <authorList>
            <person name="Varghese N."/>
            <person name="Submissions S."/>
        </authorList>
    </citation>
    <scope>NUCLEOTIDE SEQUENCE [LARGE SCALE GENOMIC DNA]</scope>
    <source>
        <strain evidence="13">92MFCol6.1</strain>
    </source>
</reference>
<comment type="cofactor">
    <cofactor evidence="11">
        <name>Mg(2+)</name>
        <dbReference type="ChEBI" id="CHEBI:18420"/>
    </cofactor>
    <text evidence="11">Binds 1 Mg(2+) ion per subunit.</text>
</comment>
<accession>A0A1W1GSP2</accession>
<evidence type="ECO:0000256" key="1">
    <source>
        <dbReference type="ARBA" id="ARBA00004842"/>
    </source>
</evidence>
<keyword evidence="11" id="KW-0479">Metal-binding</keyword>
<keyword evidence="11" id="KW-0963">Cytoplasm</keyword>
<evidence type="ECO:0000256" key="11">
    <source>
        <dbReference type="HAMAP-Rule" id="MF_00109"/>
    </source>
</evidence>
<dbReference type="GO" id="GO:0009073">
    <property type="term" value="P:aromatic amino acid family biosynthetic process"/>
    <property type="evidence" value="ECO:0007669"/>
    <property type="project" value="UniProtKB-KW"/>
</dbReference>
<comment type="catalytic activity">
    <reaction evidence="10 11">
        <text>shikimate + ATP = 3-phosphoshikimate + ADP + H(+)</text>
        <dbReference type="Rhea" id="RHEA:13121"/>
        <dbReference type="ChEBI" id="CHEBI:15378"/>
        <dbReference type="ChEBI" id="CHEBI:30616"/>
        <dbReference type="ChEBI" id="CHEBI:36208"/>
        <dbReference type="ChEBI" id="CHEBI:145989"/>
        <dbReference type="ChEBI" id="CHEBI:456216"/>
        <dbReference type="EC" id="2.7.1.71"/>
    </reaction>
</comment>
<dbReference type="GO" id="GO:0005524">
    <property type="term" value="F:ATP binding"/>
    <property type="evidence" value="ECO:0007669"/>
    <property type="project" value="UniProtKB-UniRule"/>
</dbReference>
<comment type="pathway">
    <text evidence="1 11">Metabolic intermediate biosynthesis; chorismate biosynthesis; chorismate from D-erythrose 4-phosphate and phosphoenolpyruvate: step 5/7.</text>
</comment>
<name>A0A1W1GSP2_9GAMM</name>
<dbReference type="HAMAP" id="MF_00109">
    <property type="entry name" value="Shikimate_kinase"/>
    <property type="match status" value="1"/>
</dbReference>
<evidence type="ECO:0000313" key="12">
    <source>
        <dbReference type="EMBL" id="SLM22373.1"/>
    </source>
</evidence>
<dbReference type="GO" id="GO:0009423">
    <property type="term" value="P:chorismate biosynthetic process"/>
    <property type="evidence" value="ECO:0007669"/>
    <property type="project" value="UniProtKB-UniRule"/>
</dbReference>
<evidence type="ECO:0000256" key="7">
    <source>
        <dbReference type="ARBA" id="ARBA00022777"/>
    </source>
</evidence>
<feature type="binding site" evidence="11">
    <location>
        <position position="66"/>
    </location>
    <ligand>
        <name>substrate</name>
    </ligand>
</feature>
<dbReference type="InterPro" id="IPR031322">
    <property type="entry name" value="Shikimate/glucono_kinase"/>
</dbReference>
<comment type="similarity">
    <text evidence="2 11">Belongs to the shikimate kinase family.</text>
</comment>
<dbReference type="CDD" id="cd00464">
    <property type="entry name" value="SK"/>
    <property type="match status" value="1"/>
</dbReference>
<keyword evidence="11" id="KW-0460">Magnesium</keyword>
<dbReference type="GO" id="GO:0008652">
    <property type="term" value="P:amino acid biosynthetic process"/>
    <property type="evidence" value="ECO:0007669"/>
    <property type="project" value="UniProtKB-KW"/>
</dbReference>
<dbReference type="Pfam" id="PF01202">
    <property type="entry name" value="SKI"/>
    <property type="match status" value="1"/>
</dbReference>
<keyword evidence="9 11" id="KW-0057">Aromatic amino acid biosynthesis</keyword>
<feature type="binding site" evidence="11">
    <location>
        <position position="145"/>
    </location>
    <ligand>
        <name>substrate</name>
    </ligand>
</feature>
<dbReference type="AlphaFoldDB" id="A0A1W1GSP2"/>
<keyword evidence="7 11" id="KW-0418">Kinase</keyword>
<keyword evidence="8 11" id="KW-0067">ATP-binding</keyword>
<comment type="subcellular location">
    <subcellularLocation>
        <location evidence="11">Cytoplasm</location>
    </subcellularLocation>
</comment>
<dbReference type="GO" id="GO:0004765">
    <property type="term" value="F:shikimate kinase activity"/>
    <property type="evidence" value="ECO:0007669"/>
    <property type="project" value="UniProtKB-UniRule"/>
</dbReference>
<feature type="binding site" evidence="11">
    <location>
        <position position="88"/>
    </location>
    <ligand>
        <name>substrate</name>
    </ligand>
</feature>
<dbReference type="Gene3D" id="3.40.50.300">
    <property type="entry name" value="P-loop containing nucleotide triphosphate hydrolases"/>
    <property type="match status" value="1"/>
</dbReference>
<dbReference type="SUPFAM" id="SSF52540">
    <property type="entry name" value="P-loop containing nucleoside triphosphate hydrolases"/>
    <property type="match status" value="1"/>
</dbReference>
<protein>
    <recommendedName>
        <fullName evidence="3 11">Shikimate kinase</fullName>
        <shortName evidence="11">SK</shortName>
        <ecNumber evidence="3 11">2.7.1.71</ecNumber>
    </recommendedName>
</protein>
<dbReference type="UniPathway" id="UPA00053">
    <property type="reaction ID" value="UER00088"/>
</dbReference>
<gene>
    <name evidence="11" type="primary">aroK</name>
    <name evidence="12" type="ORF">SAMN04488690_0034</name>
</gene>
<evidence type="ECO:0000256" key="9">
    <source>
        <dbReference type="ARBA" id="ARBA00023141"/>
    </source>
</evidence>
<feature type="binding site" evidence="11">
    <location>
        <position position="42"/>
    </location>
    <ligand>
        <name>substrate</name>
    </ligand>
</feature>
<dbReference type="InterPro" id="IPR027417">
    <property type="entry name" value="P-loop_NTPase"/>
</dbReference>
<dbReference type="InterPro" id="IPR000623">
    <property type="entry name" value="Shikimate_kinase/TSH1"/>
</dbReference>
<keyword evidence="6 11" id="KW-0547">Nucleotide-binding</keyword>
<evidence type="ECO:0000256" key="2">
    <source>
        <dbReference type="ARBA" id="ARBA00006997"/>
    </source>
</evidence>
<comment type="function">
    <text evidence="11">Catalyzes the specific phosphorylation of the 3-hydroxyl group of shikimic acid using ATP as a cosubstrate.</text>
</comment>
<organism evidence="12 13">
    <name type="scientific">Stenotrophomonas indicatrix</name>
    <dbReference type="NCBI Taxonomy" id="2045451"/>
    <lineage>
        <taxon>Bacteria</taxon>
        <taxon>Pseudomonadati</taxon>
        <taxon>Pseudomonadota</taxon>
        <taxon>Gammaproteobacteria</taxon>
        <taxon>Lysobacterales</taxon>
        <taxon>Lysobacteraceae</taxon>
        <taxon>Stenotrophomonas</taxon>
    </lineage>
</organism>
<dbReference type="EC" id="2.7.1.71" evidence="3 11"/>
<dbReference type="InterPro" id="IPR023000">
    <property type="entry name" value="Shikimate_kinase_CS"/>
</dbReference>
<dbReference type="PROSITE" id="PS01128">
    <property type="entry name" value="SHIKIMATE_KINASE"/>
    <property type="match status" value="1"/>
</dbReference>
<feature type="binding site" evidence="11">
    <location>
        <begin position="20"/>
        <end position="25"/>
    </location>
    <ligand>
        <name>ATP</name>
        <dbReference type="ChEBI" id="CHEBI:30616"/>
    </ligand>
</feature>
<feature type="binding site" evidence="11">
    <location>
        <position position="24"/>
    </location>
    <ligand>
        <name>Mg(2+)</name>
        <dbReference type="ChEBI" id="CHEBI:18420"/>
    </ligand>
</feature>
<evidence type="ECO:0000256" key="5">
    <source>
        <dbReference type="ARBA" id="ARBA00022679"/>
    </source>
</evidence>
<evidence type="ECO:0000313" key="13">
    <source>
        <dbReference type="Proteomes" id="UP000191133"/>
    </source>
</evidence>